<evidence type="ECO:0000313" key="3">
    <source>
        <dbReference type="EMBL" id="GAL64748.1"/>
    </source>
</evidence>
<dbReference type="InterPro" id="IPR036514">
    <property type="entry name" value="SGNH_hydro_sf"/>
</dbReference>
<evidence type="ECO:0000259" key="2">
    <source>
        <dbReference type="Pfam" id="PF03629"/>
    </source>
</evidence>
<dbReference type="EC" id="3.2.1.8" evidence="3"/>
<dbReference type="EMBL" id="BBNQ01000022">
    <property type="protein sequence ID" value="GAL64748.1"/>
    <property type="molecule type" value="Genomic_DNA"/>
</dbReference>
<keyword evidence="3" id="KW-0858">Xylan degradation</keyword>
<accession>A0A090VL17</accession>
<dbReference type="Proteomes" id="UP000029644">
    <property type="component" value="Unassembled WGS sequence"/>
</dbReference>
<dbReference type="AlphaFoldDB" id="A0A090VL17"/>
<protein>
    <submittedName>
        <fullName evidence="3">Endo-1,4-beta-xylanase A</fullName>
        <ecNumber evidence="3">3.2.1.8</ecNumber>
    </submittedName>
</protein>
<keyword evidence="1 3" id="KW-0378">Hydrolase</keyword>
<dbReference type="Pfam" id="PF03629">
    <property type="entry name" value="SASA"/>
    <property type="match status" value="1"/>
</dbReference>
<evidence type="ECO:0000313" key="4">
    <source>
        <dbReference type="Proteomes" id="UP000029644"/>
    </source>
</evidence>
<dbReference type="Gene3D" id="3.40.50.1110">
    <property type="entry name" value="SGNH hydrolase"/>
    <property type="match status" value="1"/>
</dbReference>
<dbReference type="PANTHER" id="PTHR31988:SF19">
    <property type="entry name" value="9-O-ACETYL-N-ACETYLNEURAMINIC ACID DEACETYLASE-RELATED"/>
    <property type="match status" value="1"/>
</dbReference>
<feature type="domain" description="Sialate O-acetylesterase" evidence="2">
    <location>
        <begin position="30"/>
        <end position="236"/>
    </location>
</feature>
<dbReference type="PANTHER" id="PTHR31988">
    <property type="entry name" value="ESTERASE, PUTATIVE (DUF303)-RELATED"/>
    <property type="match status" value="1"/>
</dbReference>
<dbReference type="InterPro" id="IPR052940">
    <property type="entry name" value="Carb_Esterase_6"/>
</dbReference>
<organism evidence="3 4">
    <name type="scientific">Algibacter lectus</name>
    <dbReference type="NCBI Taxonomy" id="221126"/>
    <lineage>
        <taxon>Bacteria</taxon>
        <taxon>Pseudomonadati</taxon>
        <taxon>Bacteroidota</taxon>
        <taxon>Flavobacteriia</taxon>
        <taxon>Flavobacteriales</taxon>
        <taxon>Flavobacteriaceae</taxon>
        <taxon>Algibacter</taxon>
    </lineage>
</organism>
<proteinExistence type="predicted"/>
<dbReference type="GO" id="GO:0031176">
    <property type="term" value="F:endo-1,4-beta-xylanase activity"/>
    <property type="evidence" value="ECO:0007669"/>
    <property type="project" value="UniProtKB-EC"/>
</dbReference>
<dbReference type="SUPFAM" id="SSF52266">
    <property type="entry name" value="SGNH hydrolase"/>
    <property type="match status" value="1"/>
</dbReference>
<dbReference type="GO" id="GO:0045493">
    <property type="term" value="P:xylan catabolic process"/>
    <property type="evidence" value="ECO:0007669"/>
    <property type="project" value="UniProtKB-KW"/>
</dbReference>
<sequence>MEGSATIETQDKIAADRFLVLQSLDCDNLLRKKNIWYPAIPPLIQCHTGLSPVDYFGKTMIKHLPDSVKVGVVNIAIGGSDIRLFDKEIYQDYTKTYLEEWFAKKIRDYKGNPYQHFIELAKLAQENGVIKGILLHQGETNQDDEKWPDYVKKVYNNMLNDLGLKAEDVPLLAGEVVNEEQGGVCASMNSIINTLPEVVPTAHVISSKGCEVRDDYVHFNSAGVRELGKRYALKMLDLKGYKIVY</sequence>
<evidence type="ECO:0000256" key="1">
    <source>
        <dbReference type="ARBA" id="ARBA00022801"/>
    </source>
</evidence>
<name>A0A090VL17_9FLAO</name>
<gene>
    <name evidence="3" type="ORF">JCM19300_106</name>
</gene>
<keyword evidence="3" id="KW-0119">Carbohydrate metabolism</keyword>
<comment type="caution">
    <text evidence="3">The sequence shown here is derived from an EMBL/GenBank/DDBJ whole genome shotgun (WGS) entry which is preliminary data.</text>
</comment>
<dbReference type="InterPro" id="IPR005181">
    <property type="entry name" value="SASA"/>
</dbReference>
<keyword evidence="3" id="KW-0326">Glycosidase</keyword>
<dbReference type="GO" id="GO:0016788">
    <property type="term" value="F:hydrolase activity, acting on ester bonds"/>
    <property type="evidence" value="ECO:0007669"/>
    <property type="project" value="UniProtKB-ARBA"/>
</dbReference>
<reference evidence="3 4" key="1">
    <citation type="journal article" date="2014" name="Genome Announc.">
        <title>Draft Genome Sequences of Marine Flavobacterium Algibacter lectus Strains SS8 and NR4.</title>
        <authorList>
            <person name="Takatani N."/>
            <person name="Nakanishi M."/>
            <person name="Meirelles P."/>
            <person name="Mino S."/>
            <person name="Suda W."/>
            <person name="Oshima K."/>
            <person name="Hattori M."/>
            <person name="Ohkuma M."/>
            <person name="Hosokawa M."/>
            <person name="Miyashita K."/>
            <person name="Thompson F.L."/>
            <person name="Niwa A."/>
            <person name="Sawabe T."/>
            <person name="Sawabe T."/>
        </authorList>
    </citation>
    <scope>NUCLEOTIDE SEQUENCE [LARGE SCALE GENOMIC DNA]</scope>
    <source>
        <strain evidence="3 4">JCM 19300</strain>
    </source>
</reference>
<keyword evidence="3" id="KW-0624">Polysaccharide degradation</keyword>